<dbReference type="OrthoDB" id="8188607at2759"/>
<dbReference type="GO" id="GO:0016929">
    <property type="term" value="F:deSUMOylase activity"/>
    <property type="evidence" value="ECO:0007669"/>
    <property type="project" value="TreeGrafter"/>
</dbReference>
<dbReference type="GO" id="GO:0006508">
    <property type="term" value="P:proteolysis"/>
    <property type="evidence" value="ECO:0007669"/>
    <property type="project" value="UniProtKB-KW"/>
</dbReference>
<dbReference type="Pfam" id="PF02902">
    <property type="entry name" value="Peptidase_C48"/>
    <property type="match status" value="1"/>
</dbReference>
<proteinExistence type="inferred from homology"/>
<comment type="similarity">
    <text evidence="1">Belongs to the peptidase C48 family.</text>
</comment>
<dbReference type="Gene3D" id="3.40.395.10">
    <property type="entry name" value="Adenoviral Proteinase, Chain A"/>
    <property type="match status" value="1"/>
</dbReference>
<sequence>MDISNQNQQYYLNDAVINDYMQLINTHYGSDVYVFDTFFYLNLCARGFDSVKRWARKIDLFSKKKLMFPINLKSISHWVLVCADLETKELKYLDSLHGYNINVQLKLFEYLRKIHMERVGTPFCTDQWNLKQLDNTLVPKQSNGYDCGVFVCTFAEYLARSATFNFAQSNMQWFRNLITYELHKHKIVPVDVDGDEIESFIRNVLNGQ</sequence>
<evidence type="ECO:0000259" key="5">
    <source>
        <dbReference type="PROSITE" id="PS50600"/>
    </source>
</evidence>
<dbReference type="GO" id="GO:0016926">
    <property type="term" value="P:protein desumoylation"/>
    <property type="evidence" value="ECO:0007669"/>
    <property type="project" value="TreeGrafter"/>
</dbReference>
<evidence type="ECO:0000256" key="4">
    <source>
        <dbReference type="ARBA" id="ARBA00022807"/>
    </source>
</evidence>
<dbReference type="PANTHER" id="PTHR12606:SF141">
    <property type="entry name" value="GH15225P-RELATED"/>
    <property type="match status" value="1"/>
</dbReference>
<dbReference type="InterPro" id="IPR003653">
    <property type="entry name" value="Peptidase_C48_C"/>
</dbReference>
<name>A0A6G0TKY2_APHGL</name>
<comment type="caution">
    <text evidence="6">The sequence shown here is derived from an EMBL/GenBank/DDBJ whole genome shotgun (WGS) entry which is preliminary data.</text>
</comment>
<evidence type="ECO:0000256" key="2">
    <source>
        <dbReference type="ARBA" id="ARBA00022670"/>
    </source>
</evidence>
<keyword evidence="4" id="KW-0788">Thiol protease</keyword>
<dbReference type="PROSITE" id="PS50600">
    <property type="entry name" value="ULP_PROTEASE"/>
    <property type="match status" value="1"/>
</dbReference>
<keyword evidence="2" id="KW-0645">Protease</keyword>
<protein>
    <recommendedName>
        <fullName evidence="5">Ubiquitin-like protease family profile domain-containing protein</fullName>
    </recommendedName>
</protein>
<keyword evidence="3" id="KW-0378">Hydrolase</keyword>
<accession>A0A6G0TKY2</accession>
<evidence type="ECO:0000313" key="7">
    <source>
        <dbReference type="Proteomes" id="UP000475862"/>
    </source>
</evidence>
<gene>
    <name evidence="6" type="ORF">AGLY_008820</name>
</gene>
<dbReference type="GO" id="GO:0005634">
    <property type="term" value="C:nucleus"/>
    <property type="evidence" value="ECO:0007669"/>
    <property type="project" value="TreeGrafter"/>
</dbReference>
<evidence type="ECO:0000256" key="3">
    <source>
        <dbReference type="ARBA" id="ARBA00022801"/>
    </source>
</evidence>
<dbReference type="SUPFAM" id="SSF54001">
    <property type="entry name" value="Cysteine proteinases"/>
    <property type="match status" value="1"/>
</dbReference>
<evidence type="ECO:0000256" key="1">
    <source>
        <dbReference type="ARBA" id="ARBA00005234"/>
    </source>
</evidence>
<reference evidence="6 7" key="1">
    <citation type="submission" date="2019-08" db="EMBL/GenBank/DDBJ databases">
        <title>The genome of the soybean aphid Biotype 1, its phylome, world population structure and adaptation to the North American continent.</title>
        <authorList>
            <person name="Giordano R."/>
            <person name="Donthu R.K."/>
            <person name="Hernandez A.G."/>
            <person name="Wright C.L."/>
            <person name="Zimin A.V."/>
        </authorList>
    </citation>
    <scope>NUCLEOTIDE SEQUENCE [LARGE SCALE GENOMIC DNA]</scope>
    <source>
        <tissue evidence="6">Whole aphids</tissue>
    </source>
</reference>
<evidence type="ECO:0000313" key="6">
    <source>
        <dbReference type="EMBL" id="KAE9534084.1"/>
    </source>
</evidence>
<keyword evidence="7" id="KW-1185">Reference proteome</keyword>
<dbReference type="InterPro" id="IPR038765">
    <property type="entry name" value="Papain-like_cys_pep_sf"/>
</dbReference>
<feature type="domain" description="Ubiquitin-like protease family profile" evidence="5">
    <location>
        <begin position="1"/>
        <end position="158"/>
    </location>
</feature>
<dbReference type="AlphaFoldDB" id="A0A6G0TKY2"/>
<organism evidence="6 7">
    <name type="scientific">Aphis glycines</name>
    <name type="common">Soybean aphid</name>
    <dbReference type="NCBI Taxonomy" id="307491"/>
    <lineage>
        <taxon>Eukaryota</taxon>
        <taxon>Metazoa</taxon>
        <taxon>Ecdysozoa</taxon>
        <taxon>Arthropoda</taxon>
        <taxon>Hexapoda</taxon>
        <taxon>Insecta</taxon>
        <taxon>Pterygota</taxon>
        <taxon>Neoptera</taxon>
        <taxon>Paraneoptera</taxon>
        <taxon>Hemiptera</taxon>
        <taxon>Sternorrhyncha</taxon>
        <taxon>Aphidomorpha</taxon>
        <taxon>Aphidoidea</taxon>
        <taxon>Aphididae</taxon>
        <taxon>Aphidini</taxon>
        <taxon>Aphis</taxon>
        <taxon>Aphis</taxon>
    </lineage>
</organism>
<dbReference type="EMBL" id="VYZN01000030">
    <property type="protein sequence ID" value="KAE9534084.1"/>
    <property type="molecule type" value="Genomic_DNA"/>
</dbReference>
<dbReference type="PANTHER" id="PTHR12606">
    <property type="entry name" value="SENTRIN/SUMO-SPECIFIC PROTEASE"/>
    <property type="match status" value="1"/>
</dbReference>
<dbReference type="Proteomes" id="UP000475862">
    <property type="component" value="Unassembled WGS sequence"/>
</dbReference>